<keyword evidence="2" id="KW-1185">Reference proteome</keyword>
<evidence type="ECO:0000313" key="2">
    <source>
        <dbReference type="Proteomes" id="UP000011115"/>
    </source>
</evidence>
<dbReference type="AlphaFoldDB" id="M1DVD3"/>
<dbReference type="HOGENOM" id="CLU_1698570_0_0_1"/>
<dbReference type="Gramene" id="PGSC0003DMT400095006">
    <property type="protein sequence ID" value="PGSC0003DMT400095006"/>
    <property type="gene ID" value="PGSC0003DMG400044577"/>
</dbReference>
<name>M1DVD3_SOLTU</name>
<sequence length="155" mass="17574">MLVRIYNKAEGLDKVLKDLKNGFSTLSQMYRGSYELKSLGHVNLAKKVLTDDRVDLLSSRIDFYPVGQPFPPELPELGVVLTTVRRSVPEEDFNLVGDKALRPSYCTKSTSHFTANGLDHDWSMHYVVLETMLALEISDAIIVARTLVDQEEEDW</sequence>
<accession>M1DVD3</accession>
<dbReference type="InParanoid" id="M1DVD3"/>
<dbReference type="Proteomes" id="UP000011115">
    <property type="component" value="Unassembled WGS sequence"/>
</dbReference>
<organism evidence="1 2">
    <name type="scientific">Solanum tuberosum</name>
    <name type="common">Potato</name>
    <dbReference type="NCBI Taxonomy" id="4113"/>
    <lineage>
        <taxon>Eukaryota</taxon>
        <taxon>Viridiplantae</taxon>
        <taxon>Streptophyta</taxon>
        <taxon>Embryophyta</taxon>
        <taxon>Tracheophyta</taxon>
        <taxon>Spermatophyta</taxon>
        <taxon>Magnoliopsida</taxon>
        <taxon>eudicotyledons</taxon>
        <taxon>Gunneridae</taxon>
        <taxon>Pentapetalae</taxon>
        <taxon>asterids</taxon>
        <taxon>lamiids</taxon>
        <taxon>Solanales</taxon>
        <taxon>Solanaceae</taxon>
        <taxon>Solanoideae</taxon>
        <taxon>Solaneae</taxon>
        <taxon>Solanum</taxon>
    </lineage>
</organism>
<evidence type="ECO:0000313" key="1">
    <source>
        <dbReference type="EnsemblPlants" id="PGSC0003DMT400095006"/>
    </source>
</evidence>
<reference evidence="1" key="2">
    <citation type="submission" date="2015-06" db="UniProtKB">
        <authorList>
            <consortium name="EnsemblPlants"/>
        </authorList>
    </citation>
    <scope>IDENTIFICATION</scope>
    <source>
        <strain evidence="1">DM1-3 516 R44</strain>
    </source>
</reference>
<reference evidence="2" key="1">
    <citation type="journal article" date="2011" name="Nature">
        <title>Genome sequence and analysis of the tuber crop potato.</title>
        <authorList>
            <consortium name="The Potato Genome Sequencing Consortium"/>
        </authorList>
    </citation>
    <scope>NUCLEOTIDE SEQUENCE [LARGE SCALE GENOMIC DNA]</scope>
    <source>
        <strain evidence="2">cv. DM1-3 516 R44</strain>
    </source>
</reference>
<dbReference type="EnsemblPlants" id="PGSC0003DMT400095006">
    <property type="protein sequence ID" value="PGSC0003DMT400095006"/>
    <property type="gene ID" value="PGSC0003DMG400044577"/>
</dbReference>
<protein>
    <submittedName>
        <fullName evidence="1">Uncharacterized protein</fullName>
    </submittedName>
</protein>
<proteinExistence type="predicted"/>
<dbReference type="PaxDb" id="4113-PGSC0003DMT400095006"/>